<proteinExistence type="predicted"/>
<evidence type="ECO:0000313" key="3">
    <source>
        <dbReference type="EMBL" id="AAC44444.1"/>
    </source>
</evidence>
<dbReference type="GO" id="GO:1990170">
    <property type="term" value="P:stress response to cadmium ion"/>
    <property type="evidence" value="ECO:0007669"/>
    <property type="project" value="TreeGrafter"/>
</dbReference>
<dbReference type="GO" id="GO:0008270">
    <property type="term" value="F:zinc ion binding"/>
    <property type="evidence" value="ECO:0007669"/>
    <property type="project" value="TreeGrafter"/>
</dbReference>
<name>Q48758_LISMN</name>
<dbReference type="GO" id="GO:0050897">
    <property type="term" value="F:cobalt ion binding"/>
    <property type="evidence" value="ECO:0007669"/>
    <property type="project" value="TreeGrafter"/>
</dbReference>
<dbReference type="GO" id="GO:0046870">
    <property type="term" value="F:cadmium ion binding"/>
    <property type="evidence" value="ECO:0007669"/>
    <property type="project" value="TreeGrafter"/>
</dbReference>
<evidence type="ECO:0000259" key="2">
    <source>
        <dbReference type="PROSITE" id="PS50151"/>
    </source>
</evidence>
<feature type="domain" description="UVR" evidence="2">
    <location>
        <begin position="135"/>
        <end position="170"/>
    </location>
</feature>
<reference evidence="3" key="2">
    <citation type="journal article" date="1996" name="Mol. Microbiol.">
        <title>Identification of a ClpC ATPase required for stress tolerance and in vivo survival of Listeria monocytogenes.</title>
        <authorList>
            <person name="Rouquette C."/>
            <person name="Ripio M.T."/>
            <person name="Pellegrini E."/>
            <person name="Bolla J.-M."/>
            <person name="Tascon R.I."/>
            <person name="Vazquez-Boland J.A."/>
            <person name="Berche P."/>
        </authorList>
    </citation>
    <scope>NUCLEOTIDE SEQUENCE</scope>
    <source>
        <strain evidence="3">L028</strain>
    </source>
</reference>
<dbReference type="PANTHER" id="PTHR38430">
    <property type="entry name" value="PROTEIN-ARGININE KINASE ACTIVATOR PROTEIN"/>
    <property type="match status" value="1"/>
</dbReference>
<dbReference type="PROSITE" id="PS50151">
    <property type="entry name" value="UVR"/>
    <property type="match status" value="1"/>
</dbReference>
<feature type="coiled-coil region" evidence="1">
    <location>
        <begin position="131"/>
        <end position="158"/>
    </location>
</feature>
<dbReference type="InterPro" id="IPR001943">
    <property type="entry name" value="UVR_dom"/>
</dbReference>
<dbReference type="FunFam" id="4.10.860.10:FF:000016">
    <property type="entry name" value="ClpC ATPase"/>
    <property type="match status" value="1"/>
</dbReference>
<dbReference type="PIRSF" id="PIRSF015034">
    <property type="entry name" value="YacH"/>
    <property type="match status" value="1"/>
</dbReference>
<reference evidence="3" key="1">
    <citation type="submission" date="1995-11" db="EMBL/GenBank/DDBJ databases">
        <authorList>
            <person name="Rouquette C.E."/>
        </authorList>
    </citation>
    <scope>NUCLEOTIDE SEQUENCE</scope>
    <source>
        <strain evidence="3">L028</strain>
    </source>
</reference>
<sequence>MTMICQRCGENKAVIALQQLNELGKVESLYLCENCATDEALSSEKDLVKAMDTFSEVALDFLTLLQKEENTQKEVVCENCQLSFEEFLKTNRVGCPECYSAFEAQLVPIIGRVQNGYKKHIGKVPAEVERAEGVQNEISRLQEKLAKLVKNEEFEEAAVVRDEIKALKAGGEDK</sequence>
<dbReference type="PANTHER" id="PTHR38430:SF1">
    <property type="entry name" value="PROTEIN-ARGININE KINASE ACTIVATOR PROTEIN"/>
    <property type="match status" value="1"/>
</dbReference>
<evidence type="ECO:0000256" key="1">
    <source>
        <dbReference type="SAM" id="Coils"/>
    </source>
</evidence>
<protein>
    <submittedName>
        <fullName evidence="3">ORF2; putative 19 kDa protein</fullName>
    </submittedName>
</protein>
<dbReference type="AlphaFoldDB" id="Q48758"/>
<dbReference type="Gene3D" id="4.10.860.10">
    <property type="entry name" value="UVR domain"/>
    <property type="match status" value="1"/>
</dbReference>
<keyword evidence="1" id="KW-0175">Coiled coil</keyword>
<dbReference type="SUPFAM" id="SSF46600">
    <property type="entry name" value="C-terminal UvrC-binding domain of UvrB"/>
    <property type="match status" value="1"/>
</dbReference>
<organism evidence="3">
    <name type="scientific">Listeria monocytogenes</name>
    <dbReference type="NCBI Taxonomy" id="1639"/>
    <lineage>
        <taxon>Bacteria</taxon>
        <taxon>Bacillati</taxon>
        <taxon>Bacillota</taxon>
        <taxon>Bacilli</taxon>
        <taxon>Bacillales</taxon>
        <taxon>Listeriaceae</taxon>
        <taxon>Listeria</taxon>
    </lineage>
</organism>
<dbReference type="GO" id="GO:0005507">
    <property type="term" value="F:copper ion binding"/>
    <property type="evidence" value="ECO:0007669"/>
    <property type="project" value="TreeGrafter"/>
</dbReference>
<dbReference type="Pfam" id="PF02151">
    <property type="entry name" value="UVR"/>
    <property type="match status" value="1"/>
</dbReference>
<dbReference type="InterPro" id="IPR025542">
    <property type="entry name" value="YacH"/>
</dbReference>
<dbReference type="InterPro" id="IPR036876">
    <property type="entry name" value="UVR_dom_sf"/>
</dbReference>
<dbReference type="GO" id="GO:1990169">
    <property type="term" value="P:stress response to copper ion"/>
    <property type="evidence" value="ECO:0007669"/>
    <property type="project" value="TreeGrafter"/>
</dbReference>
<dbReference type="EMBL" id="U40604">
    <property type="protein sequence ID" value="AAC44444.1"/>
    <property type="molecule type" value="Genomic_DNA"/>
</dbReference>
<accession>Q48758</accession>